<reference evidence="1" key="1">
    <citation type="submission" date="2023-06" db="EMBL/GenBank/DDBJ databases">
        <authorList>
            <consortium name="Lawrence Berkeley National Laboratory"/>
            <person name="Ahrendt S."/>
            <person name="Sahu N."/>
            <person name="Indic B."/>
            <person name="Wong-Bajracharya J."/>
            <person name="Merenyi Z."/>
            <person name="Ke H.-M."/>
            <person name="Monk M."/>
            <person name="Kocsube S."/>
            <person name="Drula E."/>
            <person name="Lipzen A."/>
            <person name="Balint B."/>
            <person name="Henrissat B."/>
            <person name="Andreopoulos B."/>
            <person name="Martin F.M."/>
            <person name="Harder C.B."/>
            <person name="Rigling D."/>
            <person name="Ford K.L."/>
            <person name="Foster G.D."/>
            <person name="Pangilinan J."/>
            <person name="Papanicolaou A."/>
            <person name="Barry K."/>
            <person name="LaButti K."/>
            <person name="Viragh M."/>
            <person name="Koriabine M."/>
            <person name="Yan M."/>
            <person name="Riley R."/>
            <person name="Champramary S."/>
            <person name="Plett K.L."/>
            <person name="Tsai I.J."/>
            <person name="Slot J."/>
            <person name="Sipos G."/>
            <person name="Plett J."/>
            <person name="Nagy L.G."/>
            <person name="Grigoriev I.V."/>
        </authorList>
    </citation>
    <scope>NUCLEOTIDE SEQUENCE</scope>
    <source>
        <strain evidence="1">CCBAS 213</strain>
    </source>
</reference>
<feature type="non-terminal residue" evidence="1">
    <location>
        <position position="128"/>
    </location>
</feature>
<accession>A0AA39MZN3</accession>
<dbReference type="EMBL" id="JAUEPS010000032">
    <property type="protein sequence ID" value="KAK0451969.1"/>
    <property type="molecule type" value="Genomic_DNA"/>
</dbReference>
<dbReference type="RefSeq" id="XP_060327803.1">
    <property type="nucleotide sequence ID" value="XM_060473784.1"/>
</dbReference>
<dbReference type="AlphaFoldDB" id="A0AA39MZN3"/>
<organism evidence="1 2">
    <name type="scientific">Armillaria tabescens</name>
    <name type="common">Ringless honey mushroom</name>
    <name type="synonym">Agaricus tabescens</name>
    <dbReference type="NCBI Taxonomy" id="1929756"/>
    <lineage>
        <taxon>Eukaryota</taxon>
        <taxon>Fungi</taxon>
        <taxon>Dikarya</taxon>
        <taxon>Basidiomycota</taxon>
        <taxon>Agaricomycotina</taxon>
        <taxon>Agaricomycetes</taxon>
        <taxon>Agaricomycetidae</taxon>
        <taxon>Agaricales</taxon>
        <taxon>Marasmiineae</taxon>
        <taxon>Physalacriaceae</taxon>
        <taxon>Desarmillaria</taxon>
    </lineage>
</organism>
<name>A0AA39MZN3_ARMTA</name>
<sequence length="128" mass="13682">MVRVGIGSLLLSLVMITLGRITGLIAIIPHVENGGCIEMRSISDLGQVVGSNVGIGQGWQQHGNWCLTLLLHCVLSITYLRSSIDLAQMDVAITAFVGCQGPNLAPALLLTSCEESLFGYQSWCCLHV</sequence>
<dbReference type="Proteomes" id="UP001175211">
    <property type="component" value="Unassembled WGS sequence"/>
</dbReference>
<dbReference type="GeneID" id="85357332"/>
<evidence type="ECO:0000313" key="1">
    <source>
        <dbReference type="EMBL" id="KAK0451969.1"/>
    </source>
</evidence>
<evidence type="ECO:0000313" key="2">
    <source>
        <dbReference type="Proteomes" id="UP001175211"/>
    </source>
</evidence>
<protein>
    <submittedName>
        <fullName evidence="1">Uncharacterized protein</fullName>
    </submittedName>
</protein>
<gene>
    <name evidence="1" type="ORF">EV420DRAFT_1559484</name>
</gene>
<proteinExistence type="predicted"/>
<comment type="caution">
    <text evidence="1">The sequence shown here is derived from an EMBL/GenBank/DDBJ whole genome shotgun (WGS) entry which is preliminary data.</text>
</comment>
<keyword evidence="2" id="KW-1185">Reference proteome</keyword>